<evidence type="ECO:0008006" key="7">
    <source>
        <dbReference type="Google" id="ProtNLM"/>
    </source>
</evidence>
<evidence type="ECO:0000256" key="3">
    <source>
        <dbReference type="ARBA" id="ARBA00023237"/>
    </source>
</evidence>
<evidence type="ECO:0000256" key="2">
    <source>
        <dbReference type="ARBA" id="ARBA00023136"/>
    </source>
</evidence>
<keyword evidence="4" id="KW-0732">Signal</keyword>
<name>A0A9D9HU69_9BACT</name>
<reference evidence="5" key="1">
    <citation type="submission" date="2020-10" db="EMBL/GenBank/DDBJ databases">
        <authorList>
            <person name="Gilroy R."/>
        </authorList>
    </citation>
    <scope>NUCLEOTIDE SEQUENCE</scope>
    <source>
        <strain evidence="5">G3-3990</strain>
    </source>
</reference>
<gene>
    <name evidence="5" type="ORF">IAA73_06950</name>
</gene>
<evidence type="ECO:0000256" key="1">
    <source>
        <dbReference type="ARBA" id="ARBA00004442"/>
    </source>
</evidence>
<dbReference type="SUPFAM" id="SSF56935">
    <property type="entry name" value="Porins"/>
    <property type="match status" value="1"/>
</dbReference>
<dbReference type="InterPro" id="IPR036942">
    <property type="entry name" value="Beta-barrel_TonB_sf"/>
</dbReference>
<dbReference type="Gene3D" id="2.40.170.20">
    <property type="entry name" value="TonB-dependent receptor, beta-barrel domain"/>
    <property type="match status" value="1"/>
</dbReference>
<reference evidence="5" key="2">
    <citation type="journal article" date="2021" name="PeerJ">
        <title>Extensive microbial diversity within the chicken gut microbiome revealed by metagenomics and culture.</title>
        <authorList>
            <person name="Gilroy R."/>
            <person name="Ravi A."/>
            <person name="Getino M."/>
            <person name="Pursley I."/>
            <person name="Horton D.L."/>
            <person name="Alikhan N.F."/>
            <person name="Baker D."/>
            <person name="Gharbi K."/>
            <person name="Hall N."/>
            <person name="Watson M."/>
            <person name="Adriaenssens E.M."/>
            <person name="Foster-Nyarko E."/>
            <person name="Jarju S."/>
            <person name="Secka A."/>
            <person name="Antonio M."/>
            <person name="Oren A."/>
            <person name="Chaudhuri R.R."/>
            <person name="La Ragione R."/>
            <person name="Hildebrand F."/>
            <person name="Pallen M.J."/>
        </authorList>
    </citation>
    <scope>NUCLEOTIDE SEQUENCE</scope>
    <source>
        <strain evidence="5">G3-3990</strain>
    </source>
</reference>
<evidence type="ECO:0000313" key="6">
    <source>
        <dbReference type="Proteomes" id="UP000823641"/>
    </source>
</evidence>
<evidence type="ECO:0000256" key="4">
    <source>
        <dbReference type="SAM" id="SignalP"/>
    </source>
</evidence>
<feature type="chain" id="PRO_5039698829" description="TonB-dependent receptor" evidence="4">
    <location>
        <begin position="21"/>
        <end position="557"/>
    </location>
</feature>
<feature type="signal peptide" evidence="4">
    <location>
        <begin position="1"/>
        <end position="20"/>
    </location>
</feature>
<protein>
    <recommendedName>
        <fullName evidence="7">TonB-dependent receptor</fullName>
    </recommendedName>
</protein>
<dbReference type="AlphaFoldDB" id="A0A9D9HU69"/>
<proteinExistence type="predicted"/>
<sequence length="557" mass="63540">MKKNIIYAAGIWLVAAMPIAAENNTTENDSVFERKVTVEREYTPLIKEATKLDGKAQVKTSQAVQREVVYTDFNRPIKAEKSIPTLEYPQLAFNTPQSENGFVRLGLGMYWNTLADLHYQLLNERDMKMGVYAHHYGAFGYKTLSETDFGIDFRKLFNTSEIYVNLSAANSFYNRYGKAYVDSTSIYDWKQFPPSEMETASIWDAEAVVGWRSTANSQLDYLLQTGYEHFNLGNQTGTHTIKTKGAIGGTVGNGHKIGLEADMDNIFYMAPYDIHTTTFIHALPYYSYTNDVVRVQAGVNIDMLITDQFKIAPSPDVRFEWKANPDMVSMYLNATGSYTYNKAEIWLNDNRYMDLNQVLADTVATYSPIQAEFGLKIKPANGLLINPFIAYSYIKNERFYYYNTTADRFQVLHQNASTINAGLNLDYHFQDKVWLNLGGAYHLWIMKEGETAWDRPAWNVWTDIRYNITTKWSVQLDATLTGDKKALVATADANNQMLFETRQLDMGYNINVGCIYTPNKWLSAFVKVNNIAHNKYATYYAYESYGIQFLVGASVAF</sequence>
<dbReference type="EMBL" id="JADIMG010000068">
    <property type="protein sequence ID" value="MBO8460050.1"/>
    <property type="molecule type" value="Genomic_DNA"/>
</dbReference>
<accession>A0A9D9HU69</accession>
<dbReference type="GO" id="GO:0009279">
    <property type="term" value="C:cell outer membrane"/>
    <property type="evidence" value="ECO:0007669"/>
    <property type="project" value="UniProtKB-SubCell"/>
</dbReference>
<dbReference type="Proteomes" id="UP000823641">
    <property type="component" value="Unassembled WGS sequence"/>
</dbReference>
<comment type="subcellular location">
    <subcellularLocation>
        <location evidence="1">Cell outer membrane</location>
    </subcellularLocation>
</comment>
<evidence type="ECO:0000313" key="5">
    <source>
        <dbReference type="EMBL" id="MBO8460050.1"/>
    </source>
</evidence>
<keyword evidence="2" id="KW-0472">Membrane</keyword>
<comment type="caution">
    <text evidence="5">The sequence shown here is derived from an EMBL/GenBank/DDBJ whole genome shotgun (WGS) entry which is preliminary data.</text>
</comment>
<keyword evidence="3" id="KW-0998">Cell outer membrane</keyword>
<organism evidence="5 6">
    <name type="scientific">Candidatus Gallipaludibacter merdavium</name>
    <dbReference type="NCBI Taxonomy" id="2840839"/>
    <lineage>
        <taxon>Bacteria</taxon>
        <taxon>Pseudomonadati</taxon>
        <taxon>Bacteroidota</taxon>
        <taxon>Bacteroidia</taxon>
        <taxon>Bacteroidales</taxon>
        <taxon>Candidatus Gallipaludibacter</taxon>
    </lineage>
</organism>